<dbReference type="PROSITE" id="PS51257">
    <property type="entry name" value="PROKAR_LIPOPROTEIN"/>
    <property type="match status" value="1"/>
</dbReference>
<dbReference type="PIRSF" id="PIRSF019271">
    <property type="entry name" value="Acid_Ptase_C"/>
    <property type="match status" value="1"/>
</dbReference>
<proteinExistence type="predicted"/>
<sequence>MSQFIKMSLVSIISSFSLLGCQVAQEPNATKVPLTEEQLTANVWYQTAGEAKALYHQGYNIGKMKLDVALAKGTEKKPAIVLDLDETVIDNSTYQAMTIAEGKSSPYKIKEWFQQAKAEALPGAVSFLKYANDKGVAIYYISNRKQDQLDPTLQNLRHLGIPQADKEHVLLRKDKNEKGKEGRQKQIAMQHDIILFFGDNLSDFMGFDNKSVQDRNQTVEEMKDSFGDKFIIFPNPMYGDWEYALYQYDSKKSDADKSKIRHNALRVFKVNK</sequence>
<name>A0A437SID7_BACTU</name>
<dbReference type="InterPro" id="IPR005519">
    <property type="entry name" value="Acid_phosphat_B-like"/>
</dbReference>
<dbReference type="InterPro" id="IPR036412">
    <property type="entry name" value="HAD-like_sf"/>
</dbReference>
<dbReference type="Proteomes" id="UP000286687">
    <property type="component" value="Unassembled WGS sequence"/>
</dbReference>
<dbReference type="CDD" id="cd07534">
    <property type="entry name" value="HAD_CAP"/>
    <property type="match status" value="1"/>
</dbReference>
<dbReference type="InterPro" id="IPR006423">
    <property type="entry name" value="Lipo_e_P4"/>
</dbReference>
<dbReference type="PANTHER" id="PTHR31284:SF10">
    <property type="entry name" value="ACID PHOSPHATASE-LIKE PROTEIN"/>
    <property type="match status" value="1"/>
</dbReference>
<dbReference type="RefSeq" id="WP_127813767.1">
    <property type="nucleotide sequence ID" value="NZ_LDER01000219.1"/>
</dbReference>
<evidence type="ECO:0000313" key="3">
    <source>
        <dbReference type="Proteomes" id="UP000286687"/>
    </source>
</evidence>
<dbReference type="AlphaFoldDB" id="A0A437SID7"/>
<protein>
    <submittedName>
        <fullName evidence="2">5'-nucleotidase, lipoprotein e(P4) family</fullName>
    </submittedName>
</protein>
<comment type="caution">
    <text evidence="2">The sequence shown here is derived from an EMBL/GenBank/DDBJ whole genome shotgun (WGS) entry which is preliminary data.</text>
</comment>
<dbReference type="EMBL" id="LDER01000219">
    <property type="protein sequence ID" value="RVU63199.1"/>
    <property type="molecule type" value="Genomic_DNA"/>
</dbReference>
<dbReference type="Gene3D" id="3.40.50.1000">
    <property type="entry name" value="HAD superfamily/HAD-like"/>
    <property type="match status" value="1"/>
</dbReference>
<keyword evidence="2" id="KW-0449">Lipoprotein</keyword>
<organism evidence="2 3">
    <name type="scientific">Bacillus thuringiensis</name>
    <dbReference type="NCBI Taxonomy" id="1428"/>
    <lineage>
        <taxon>Bacteria</taxon>
        <taxon>Bacillati</taxon>
        <taxon>Bacillota</taxon>
        <taxon>Bacilli</taxon>
        <taxon>Bacillales</taxon>
        <taxon>Bacillaceae</taxon>
        <taxon>Bacillus</taxon>
        <taxon>Bacillus cereus group</taxon>
    </lineage>
</organism>
<dbReference type="GO" id="GO:0009279">
    <property type="term" value="C:cell outer membrane"/>
    <property type="evidence" value="ECO:0007669"/>
    <property type="project" value="InterPro"/>
</dbReference>
<evidence type="ECO:0000313" key="2">
    <source>
        <dbReference type="EMBL" id="RVU63199.1"/>
    </source>
</evidence>
<evidence type="ECO:0000256" key="1">
    <source>
        <dbReference type="ARBA" id="ARBA00022729"/>
    </source>
</evidence>
<dbReference type="NCBIfam" id="TIGR01533">
    <property type="entry name" value="lipo_e_P4"/>
    <property type="match status" value="1"/>
</dbReference>
<gene>
    <name evidence="2" type="ORF">BM74_16475</name>
</gene>
<accession>A0A437SID7</accession>
<reference evidence="2 3" key="1">
    <citation type="submission" date="2018-01" db="EMBL/GenBank/DDBJ databases">
        <title>Complete genome sequence of G25-42.</title>
        <authorList>
            <person name="Zheng Z."/>
            <person name="Sun M."/>
        </authorList>
    </citation>
    <scope>NUCLEOTIDE SEQUENCE [LARGE SCALE GENOMIC DNA]</scope>
    <source>
        <strain evidence="2 3">G25-42</strain>
    </source>
</reference>
<dbReference type="SUPFAM" id="SSF56784">
    <property type="entry name" value="HAD-like"/>
    <property type="match status" value="1"/>
</dbReference>
<dbReference type="InterPro" id="IPR023214">
    <property type="entry name" value="HAD_sf"/>
</dbReference>
<dbReference type="Pfam" id="PF03767">
    <property type="entry name" value="Acid_phosphat_B"/>
    <property type="match status" value="1"/>
</dbReference>
<keyword evidence="1" id="KW-0732">Signal</keyword>
<dbReference type="PANTHER" id="PTHR31284">
    <property type="entry name" value="ACID PHOSPHATASE-LIKE PROTEIN"/>
    <property type="match status" value="1"/>
</dbReference>